<feature type="transmembrane region" description="Helical" evidence="3">
    <location>
        <begin position="827"/>
        <end position="855"/>
    </location>
</feature>
<accession>A0AAE0K2J0</accession>
<keyword evidence="1" id="KW-0175">Coiled coil</keyword>
<gene>
    <name evidence="4" type="ORF">B0T24DRAFT_680996</name>
</gene>
<evidence type="ECO:0000313" key="4">
    <source>
        <dbReference type="EMBL" id="KAK3368928.1"/>
    </source>
</evidence>
<sequence length="868" mass="94114">MSVVADDTRRRRSIDTGSAAFASNRRNFAASFASFFSKLRPSKRAERGGTIRPQDGDGHIDADQEIRGGRTSSDVPIPRRASSKTGQGTSPLDQHDSDMIPAGLWNMPTTLPRRFQSTNRKAFARRPLATAAANQVLAANNRPPRGAACSPVGNYTTPIADSHDVLLPRGQQKNGWADMPARSQSISKPSDRVRELFLEKQEARRQRRTLKECGDYLGVTGVNPYTREMDVLTPTTSSDDALSPANSQLAELAQKAHDAQAAYKQAKREMQTLKEQERWERVENRKDAIRLGQKEVKWHHEKGQWSSAAEPKLSPIAQSQASVTSAASDATTIHRSQGSFLGTTAATEHRRAAISINQETVIPTVNCQQEQRRDGRAGMSNNLGQGIPILSKTKMIRLRLPPIIPRRLGSSPEGASPTGNEKNEIKSEALDEIAAPQPLRYRLPPSDSMSRIPSGKVLEVENQNPAERWASRLIQDLDDLERSLEMKTDKMGPGTSPLAERTNGQRGEPRSACTHTTTTIGFACSRSRPTTSRAYDEMIGMLDRGPLMVVSTVAGRQTAATPGRPPTSRKSSGVTFSGVCMDLLASPLALRPSVWPSLTRQGQDLNTTGRIVEIMTSDKRPALPPPPPPPLPEAASATTSVCETPTKDCEISPRQTAAGSQQKEISGLLMKATGNAVQQPSVSLTACRPSIRSPTHLVGGPELDHAIARGAARAAFVQHMPVSKPTGGYPAGAVSRLDSIAGVQQQAAAPALAAKPTDNKASREGGGDLSMDKAPRQLVSGLWTTLLVIRELACAYWRLVSPVLDANSPLRKRFSQTESTWEDCTTWVLAMMFLLLAASVSVWAIRCVLLVFWVLKMALNGLLILADV</sequence>
<name>A0AAE0K2J0_9PEZI</name>
<feature type="region of interest" description="Disordered" evidence="2">
    <location>
        <begin position="39"/>
        <end position="98"/>
    </location>
</feature>
<comment type="caution">
    <text evidence="4">The sequence shown here is derived from an EMBL/GenBank/DDBJ whole genome shotgun (WGS) entry which is preliminary data.</text>
</comment>
<proteinExistence type="predicted"/>
<protein>
    <submittedName>
        <fullName evidence="4">Uncharacterized protein</fullName>
    </submittedName>
</protein>
<organism evidence="4 5">
    <name type="scientific">Lasiosphaeria ovina</name>
    <dbReference type="NCBI Taxonomy" id="92902"/>
    <lineage>
        <taxon>Eukaryota</taxon>
        <taxon>Fungi</taxon>
        <taxon>Dikarya</taxon>
        <taxon>Ascomycota</taxon>
        <taxon>Pezizomycotina</taxon>
        <taxon>Sordariomycetes</taxon>
        <taxon>Sordariomycetidae</taxon>
        <taxon>Sordariales</taxon>
        <taxon>Lasiosphaeriaceae</taxon>
        <taxon>Lasiosphaeria</taxon>
    </lineage>
</organism>
<keyword evidence="3" id="KW-1133">Transmembrane helix</keyword>
<feature type="compositionally biased region" description="Basic and acidic residues" evidence="2">
    <location>
        <begin position="757"/>
        <end position="769"/>
    </location>
</feature>
<evidence type="ECO:0000313" key="5">
    <source>
        <dbReference type="Proteomes" id="UP001287356"/>
    </source>
</evidence>
<evidence type="ECO:0000256" key="1">
    <source>
        <dbReference type="SAM" id="Coils"/>
    </source>
</evidence>
<dbReference type="EMBL" id="JAULSN010000006">
    <property type="protein sequence ID" value="KAK3368928.1"/>
    <property type="molecule type" value="Genomic_DNA"/>
</dbReference>
<reference evidence="4" key="1">
    <citation type="journal article" date="2023" name="Mol. Phylogenet. Evol.">
        <title>Genome-scale phylogeny and comparative genomics of the fungal order Sordariales.</title>
        <authorList>
            <person name="Hensen N."/>
            <person name="Bonometti L."/>
            <person name="Westerberg I."/>
            <person name="Brannstrom I.O."/>
            <person name="Guillou S."/>
            <person name="Cros-Aarteil S."/>
            <person name="Calhoun S."/>
            <person name="Haridas S."/>
            <person name="Kuo A."/>
            <person name="Mondo S."/>
            <person name="Pangilinan J."/>
            <person name="Riley R."/>
            <person name="LaButti K."/>
            <person name="Andreopoulos B."/>
            <person name="Lipzen A."/>
            <person name="Chen C."/>
            <person name="Yan M."/>
            <person name="Daum C."/>
            <person name="Ng V."/>
            <person name="Clum A."/>
            <person name="Steindorff A."/>
            <person name="Ohm R.A."/>
            <person name="Martin F."/>
            <person name="Silar P."/>
            <person name="Natvig D.O."/>
            <person name="Lalanne C."/>
            <person name="Gautier V."/>
            <person name="Ament-Velasquez S.L."/>
            <person name="Kruys A."/>
            <person name="Hutchinson M.I."/>
            <person name="Powell A.J."/>
            <person name="Barry K."/>
            <person name="Miller A.N."/>
            <person name="Grigoriev I.V."/>
            <person name="Debuchy R."/>
            <person name="Gladieux P."/>
            <person name="Hiltunen Thoren M."/>
            <person name="Johannesson H."/>
        </authorList>
    </citation>
    <scope>NUCLEOTIDE SEQUENCE</scope>
    <source>
        <strain evidence="4">CBS 958.72</strain>
    </source>
</reference>
<keyword evidence="3" id="KW-0812">Transmembrane</keyword>
<feature type="compositionally biased region" description="Polar residues" evidence="2">
    <location>
        <begin position="83"/>
        <end position="92"/>
    </location>
</feature>
<dbReference type="Proteomes" id="UP001287356">
    <property type="component" value="Unassembled WGS sequence"/>
</dbReference>
<dbReference type="AlphaFoldDB" id="A0AAE0K2J0"/>
<feature type="region of interest" description="Disordered" evidence="2">
    <location>
        <begin position="748"/>
        <end position="769"/>
    </location>
</feature>
<keyword evidence="5" id="KW-1185">Reference proteome</keyword>
<feature type="region of interest" description="Disordered" evidence="2">
    <location>
        <begin position="404"/>
        <end position="431"/>
    </location>
</feature>
<feature type="compositionally biased region" description="Basic and acidic residues" evidence="2">
    <location>
        <begin position="43"/>
        <end position="68"/>
    </location>
</feature>
<keyword evidence="3" id="KW-0472">Membrane</keyword>
<evidence type="ECO:0000256" key="2">
    <source>
        <dbReference type="SAM" id="MobiDB-lite"/>
    </source>
</evidence>
<feature type="region of interest" description="Disordered" evidence="2">
    <location>
        <begin position="487"/>
        <end position="514"/>
    </location>
</feature>
<feature type="coiled-coil region" evidence="1">
    <location>
        <begin position="249"/>
        <end position="276"/>
    </location>
</feature>
<evidence type="ECO:0000256" key="3">
    <source>
        <dbReference type="SAM" id="Phobius"/>
    </source>
</evidence>
<reference evidence="4" key="2">
    <citation type="submission" date="2023-06" db="EMBL/GenBank/DDBJ databases">
        <authorList>
            <consortium name="Lawrence Berkeley National Laboratory"/>
            <person name="Haridas S."/>
            <person name="Hensen N."/>
            <person name="Bonometti L."/>
            <person name="Westerberg I."/>
            <person name="Brannstrom I.O."/>
            <person name="Guillou S."/>
            <person name="Cros-Aarteil S."/>
            <person name="Calhoun S."/>
            <person name="Kuo A."/>
            <person name="Mondo S."/>
            <person name="Pangilinan J."/>
            <person name="Riley R."/>
            <person name="Labutti K."/>
            <person name="Andreopoulos B."/>
            <person name="Lipzen A."/>
            <person name="Chen C."/>
            <person name="Yanf M."/>
            <person name="Daum C."/>
            <person name="Ng V."/>
            <person name="Clum A."/>
            <person name="Steindorff A."/>
            <person name="Ohm R."/>
            <person name="Martin F."/>
            <person name="Silar P."/>
            <person name="Natvig D."/>
            <person name="Lalanne C."/>
            <person name="Gautier V."/>
            <person name="Ament-Velasquez S.L."/>
            <person name="Kruys A."/>
            <person name="Hutchinson M.I."/>
            <person name="Powell A.J."/>
            <person name="Barry K."/>
            <person name="Miller A.N."/>
            <person name="Grigoriev I.V."/>
            <person name="Debuchy R."/>
            <person name="Gladieux P."/>
            <person name="Thoren M.H."/>
            <person name="Johannesson H."/>
        </authorList>
    </citation>
    <scope>NUCLEOTIDE SEQUENCE</scope>
    <source>
        <strain evidence="4">CBS 958.72</strain>
    </source>
</reference>